<proteinExistence type="predicted"/>
<sequence length="247" mass="26164">MESPVDSTVSGSISQFGVREGQHHSRHASSSVISNSAAVSPSSISGRLFGISSDEQQPGSSSASVGHLSSDEILDLSETTRKAVSAMLSMPLEGADVAGVSGWLGEGYTPMEMLNEDEVKETLATTSHIVVREREQQLRRQQQEMRHLMHRQQLQSIVTRQGSAAIVAAAVGTDVPATVYPLSAASDSRVVMLSSASEGGLVSAEFVGPQSDSAVVSLAARRSLFNKRGDDDEPPALYPLPSDEEDI</sequence>
<comment type="caution">
    <text evidence="1">The sequence shown here is derived from an EMBL/GenBank/DDBJ whole genome shotgun (WGS) entry which is preliminary data.</text>
</comment>
<organism evidence="1 2">
    <name type="scientific">Coemansia aciculifera</name>
    <dbReference type="NCBI Taxonomy" id="417176"/>
    <lineage>
        <taxon>Eukaryota</taxon>
        <taxon>Fungi</taxon>
        <taxon>Fungi incertae sedis</taxon>
        <taxon>Zoopagomycota</taxon>
        <taxon>Kickxellomycotina</taxon>
        <taxon>Kickxellomycetes</taxon>
        <taxon>Kickxellales</taxon>
        <taxon>Kickxellaceae</taxon>
        <taxon>Coemansia</taxon>
    </lineage>
</organism>
<evidence type="ECO:0000313" key="1">
    <source>
        <dbReference type="EMBL" id="KAJ2882181.1"/>
    </source>
</evidence>
<dbReference type="Proteomes" id="UP001139981">
    <property type="component" value="Unassembled WGS sequence"/>
</dbReference>
<name>A0ACC1LUS8_9FUNG</name>
<protein>
    <submittedName>
        <fullName evidence="1">Uncharacterized protein</fullName>
    </submittedName>
</protein>
<gene>
    <name evidence="1" type="ORF">IWW38_005693</name>
</gene>
<dbReference type="EMBL" id="JANBVB010002820">
    <property type="protein sequence ID" value="KAJ2882181.1"/>
    <property type="molecule type" value="Genomic_DNA"/>
</dbReference>
<keyword evidence="2" id="KW-1185">Reference proteome</keyword>
<evidence type="ECO:0000313" key="2">
    <source>
        <dbReference type="Proteomes" id="UP001139981"/>
    </source>
</evidence>
<reference evidence="1" key="1">
    <citation type="submission" date="2022-07" db="EMBL/GenBank/DDBJ databases">
        <title>Phylogenomic reconstructions and comparative analyses of Kickxellomycotina fungi.</title>
        <authorList>
            <person name="Reynolds N.K."/>
            <person name="Stajich J.E."/>
            <person name="Barry K."/>
            <person name="Grigoriev I.V."/>
            <person name="Crous P."/>
            <person name="Smith M.E."/>
        </authorList>
    </citation>
    <scope>NUCLEOTIDE SEQUENCE</scope>
    <source>
        <strain evidence="1">CBS 190363</strain>
    </source>
</reference>
<accession>A0ACC1LUS8</accession>